<gene>
    <name evidence="2" type="ORF">ElyMa_005032300</name>
</gene>
<keyword evidence="3" id="KW-1185">Reference proteome</keyword>
<evidence type="ECO:0000313" key="3">
    <source>
        <dbReference type="Proteomes" id="UP000762676"/>
    </source>
</evidence>
<feature type="compositionally biased region" description="Basic and acidic residues" evidence="1">
    <location>
        <begin position="79"/>
        <end position="91"/>
    </location>
</feature>
<dbReference type="Proteomes" id="UP000762676">
    <property type="component" value="Unassembled WGS sequence"/>
</dbReference>
<organism evidence="2 3">
    <name type="scientific">Elysia marginata</name>
    <dbReference type="NCBI Taxonomy" id="1093978"/>
    <lineage>
        <taxon>Eukaryota</taxon>
        <taxon>Metazoa</taxon>
        <taxon>Spiralia</taxon>
        <taxon>Lophotrochozoa</taxon>
        <taxon>Mollusca</taxon>
        <taxon>Gastropoda</taxon>
        <taxon>Heterobranchia</taxon>
        <taxon>Euthyneura</taxon>
        <taxon>Panpulmonata</taxon>
        <taxon>Sacoglossa</taxon>
        <taxon>Placobranchoidea</taxon>
        <taxon>Plakobranchidae</taxon>
        <taxon>Elysia</taxon>
    </lineage>
</organism>
<dbReference type="AlphaFoldDB" id="A0AAV4JDI4"/>
<accession>A0AAV4JDI4</accession>
<comment type="caution">
    <text evidence="2">The sequence shown here is derived from an EMBL/GenBank/DDBJ whole genome shotgun (WGS) entry which is preliminary data.</text>
</comment>
<name>A0AAV4JDI4_9GAST</name>
<dbReference type="EMBL" id="BMAT01010068">
    <property type="protein sequence ID" value="GFS19451.1"/>
    <property type="molecule type" value="Genomic_DNA"/>
</dbReference>
<evidence type="ECO:0000313" key="2">
    <source>
        <dbReference type="EMBL" id="GFS19451.1"/>
    </source>
</evidence>
<evidence type="ECO:0000256" key="1">
    <source>
        <dbReference type="SAM" id="MobiDB-lite"/>
    </source>
</evidence>
<reference evidence="2 3" key="1">
    <citation type="journal article" date="2021" name="Elife">
        <title>Chloroplast acquisition without the gene transfer in kleptoplastic sea slugs, Plakobranchus ocellatus.</title>
        <authorList>
            <person name="Maeda T."/>
            <person name="Takahashi S."/>
            <person name="Yoshida T."/>
            <person name="Shimamura S."/>
            <person name="Takaki Y."/>
            <person name="Nagai Y."/>
            <person name="Toyoda A."/>
            <person name="Suzuki Y."/>
            <person name="Arimoto A."/>
            <person name="Ishii H."/>
            <person name="Satoh N."/>
            <person name="Nishiyama T."/>
            <person name="Hasebe M."/>
            <person name="Maruyama T."/>
            <person name="Minagawa J."/>
            <person name="Obokata J."/>
            <person name="Shigenobu S."/>
        </authorList>
    </citation>
    <scope>NUCLEOTIDE SEQUENCE [LARGE SCALE GENOMIC DNA]</scope>
</reference>
<dbReference type="PANTHER" id="PTHR33480:SF1">
    <property type="entry name" value="TYR RECOMBINASE DOMAIN-CONTAINING PROTEIN"/>
    <property type="match status" value="1"/>
</dbReference>
<sequence>MKDVTNLVDGLERPELLIADKFRHRASTLFALTEVPEEKRYAFYKHMGHSQQINRDVYQCPLAVKEVTQVGKFLDTLDQETHETPETHAVETESTEDSNEGTELPTTDVPQEKNLLNYQFQRQLRDGYFKAKYYN</sequence>
<feature type="region of interest" description="Disordered" evidence="1">
    <location>
        <begin position="76"/>
        <end position="112"/>
    </location>
</feature>
<protein>
    <submittedName>
        <fullName evidence="2">Histone-lysine N-methyltransferase SETD8-A</fullName>
    </submittedName>
</protein>
<dbReference type="PANTHER" id="PTHR33480">
    <property type="entry name" value="SET DOMAIN-CONTAINING PROTEIN-RELATED"/>
    <property type="match status" value="1"/>
</dbReference>
<proteinExistence type="predicted"/>